<feature type="compositionally biased region" description="Polar residues" evidence="1">
    <location>
        <begin position="40"/>
        <end position="54"/>
    </location>
</feature>
<dbReference type="InterPro" id="IPR044708">
    <property type="entry name" value="CPR5"/>
</dbReference>
<name>A0A2U1NXE1_ARTAN</name>
<dbReference type="GO" id="GO:0010150">
    <property type="term" value="P:leaf senescence"/>
    <property type="evidence" value="ECO:0007669"/>
    <property type="project" value="InterPro"/>
</dbReference>
<feature type="compositionally biased region" description="Polar residues" evidence="1">
    <location>
        <begin position="1"/>
        <end position="11"/>
    </location>
</feature>
<feature type="transmembrane region" description="Helical" evidence="2">
    <location>
        <begin position="449"/>
        <end position="474"/>
    </location>
</feature>
<dbReference type="EMBL" id="PKPP01002025">
    <property type="protein sequence ID" value="PWA78171.1"/>
    <property type="molecule type" value="Genomic_DNA"/>
</dbReference>
<dbReference type="STRING" id="35608.A0A2U1NXE1"/>
<accession>A0A2U1NXE1</accession>
<dbReference type="AlphaFoldDB" id="A0A2U1NXE1"/>
<gene>
    <name evidence="3" type="ORF">CTI12_AA217790</name>
</gene>
<feature type="compositionally biased region" description="Basic residues" evidence="1">
    <location>
        <begin position="28"/>
        <end position="37"/>
    </location>
</feature>
<keyword evidence="2" id="KW-1133">Transmembrane helix</keyword>
<sequence length="534" mass="59504">MEQPPTTTVNCGESIDHQNKPNPTSIKTMKKNKKKKNNKDVVSSDESSCSNVMSSRSKGVRIAMNRRNLNRIGKKGGEVDALALPLGMSIAAFVAQVLERKNANGEKMSVDHLSEICTLAVKESLSNVFGDKFDCFVSNFERSFQSTLMTLRVISETSGNRERSYLHGEGSSTCNSSDFHFDMKENTSTGQEQPTIVNLDDDNVYKNPIYNEVAVHQDPINSRQLARVAPNRLHSGVNNGSMLTTFEKSVNEQARSNDLKALEISLSMKKMRLKEAQIAVNCDSNYLERFKLSMGISKANFRANKFKTELQDSRHAQLLKNCADCLVAGLLIMLSCLTYGTYIHSHQRLIDATESCMPTKETSSWWMPKPMSSFSSGFQILRCQVQVISQMLFGALMIVALTYLLIQRSGTTNQTMPITFLLLLLGVGCGFAGKFCIDTLGGSGNHWLFYWEFLCLVHFFANVCTSMLFVILHGPVTVTGGSMGHMLFPYWVRRLAFYAIVLVYLPLLCGLMPFAGPGEWLEHFSGLVVGRVDE</sequence>
<evidence type="ECO:0000256" key="2">
    <source>
        <dbReference type="SAM" id="Phobius"/>
    </source>
</evidence>
<dbReference type="Proteomes" id="UP000245207">
    <property type="component" value="Unassembled WGS sequence"/>
</dbReference>
<comment type="caution">
    <text evidence="3">The sequence shown here is derived from an EMBL/GenBank/DDBJ whole genome shotgun (WGS) entry which is preliminary data.</text>
</comment>
<dbReference type="PANTHER" id="PTHR35322">
    <property type="entry name" value="PROTEIN CPR-5"/>
    <property type="match status" value="1"/>
</dbReference>
<feature type="transmembrane region" description="Helical" evidence="2">
    <location>
        <begin position="418"/>
        <end position="437"/>
    </location>
</feature>
<keyword evidence="2" id="KW-0472">Membrane</keyword>
<dbReference type="GO" id="GO:0010090">
    <property type="term" value="P:trichome morphogenesis"/>
    <property type="evidence" value="ECO:0007669"/>
    <property type="project" value="InterPro"/>
</dbReference>
<proteinExistence type="predicted"/>
<dbReference type="PANTHER" id="PTHR35322:SF2">
    <property type="entry name" value="PROTEIN CPR-5"/>
    <property type="match status" value="1"/>
</dbReference>
<keyword evidence="4" id="KW-1185">Reference proteome</keyword>
<evidence type="ECO:0000256" key="1">
    <source>
        <dbReference type="SAM" id="MobiDB-lite"/>
    </source>
</evidence>
<dbReference type="OrthoDB" id="2017423at2759"/>
<feature type="transmembrane region" description="Helical" evidence="2">
    <location>
        <begin position="387"/>
        <end position="406"/>
    </location>
</feature>
<evidence type="ECO:0000313" key="4">
    <source>
        <dbReference type="Proteomes" id="UP000245207"/>
    </source>
</evidence>
<organism evidence="3 4">
    <name type="scientific">Artemisia annua</name>
    <name type="common">Sweet wormwood</name>
    <dbReference type="NCBI Taxonomy" id="35608"/>
    <lineage>
        <taxon>Eukaryota</taxon>
        <taxon>Viridiplantae</taxon>
        <taxon>Streptophyta</taxon>
        <taxon>Embryophyta</taxon>
        <taxon>Tracheophyta</taxon>
        <taxon>Spermatophyta</taxon>
        <taxon>Magnoliopsida</taxon>
        <taxon>eudicotyledons</taxon>
        <taxon>Gunneridae</taxon>
        <taxon>Pentapetalae</taxon>
        <taxon>asterids</taxon>
        <taxon>campanulids</taxon>
        <taxon>Asterales</taxon>
        <taxon>Asteraceae</taxon>
        <taxon>Asteroideae</taxon>
        <taxon>Anthemideae</taxon>
        <taxon>Artemisiinae</taxon>
        <taxon>Artemisia</taxon>
    </lineage>
</organism>
<reference evidence="3 4" key="1">
    <citation type="journal article" date="2018" name="Mol. Plant">
        <title>The genome of Artemisia annua provides insight into the evolution of Asteraceae family and artemisinin biosynthesis.</title>
        <authorList>
            <person name="Shen Q."/>
            <person name="Zhang L."/>
            <person name="Liao Z."/>
            <person name="Wang S."/>
            <person name="Yan T."/>
            <person name="Shi P."/>
            <person name="Liu M."/>
            <person name="Fu X."/>
            <person name="Pan Q."/>
            <person name="Wang Y."/>
            <person name="Lv Z."/>
            <person name="Lu X."/>
            <person name="Zhang F."/>
            <person name="Jiang W."/>
            <person name="Ma Y."/>
            <person name="Chen M."/>
            <person name="Hao X."/>
            <person name="Li L."/>
            <person name="Tang Y."/>
            <person name="Lv G."/>
            <person name="Zhou Y."/>
            <person name="Sun X."/>
            <person name="Brodelius P.E."/>
            <person name="Rose J.K.C."/>
            <person name="Tang K."/>
        </authorList>
    </citation>
    <scope>NUCLEOTIDE SEQUENCE [LARGE SCALE GENOMIC DNA]</scope>
    <source>
        <strain evidence="4">cv. Huhao1</strain>
        <tissue evidence="3">Leaf</tissue>
    </source>
</reference>
<feature type="region of interest" description="Disordered" evidence="1">
    <location>
        <begin position="1"/>
        <end position="54"/>
    </location>
</feature>
<dbReference type="GO" id="GO:0006952">
    <property type="term" value="P:defense response"/>
    <property type="evidence" value="ECO:0007669"/>
    <property type="project" value="InterPro"/>
</dbReference>
<evidence type="ECO:0000313" key="3">
    <source>
        <dbReference type="EMBL" id="PWA78171.1"/>
    </source>
</evidence>
<keyword evidence="2" id="KW-0812">Transmembrane</keyword>
<evidence type="ECO:0008006" key="5">
    <source>
        <dbReference type="Google" id="ProtNLM"/>
    </source>
</evidence>
<feature type="transmembrane region" description="Helical" evidence="2">
    <location>
        <begin position="495"/>
        <end position="515"/>
    </location>
</feature>
<protein>
    <recommendedName>
        <fullName evidence="5">CPR5 protein</fullName>
    </recommendedName>
</protein>